<dbReference type="Proteomes" id="UP001308179">
    <property type="component" value="Unassembled WGS sequence"/>
</dbReference>
<proteinExistence type="predicted"/>
<evidence type="ECO:0000313" key="3">
    <source>
        <dbReference type="Proteomes" id="UP001308179"/>
    </source>
</evidence>
<comment type="caution">
    <text evidence="2">The sequence shown here is derived from an EMBL/GenBank/DDBJ whole genome shotgun (WGS) entry which is preliminary data.</text>
</comment>
<dbReference type="EMBL" id="JAVRRR010000494">
    <property type="protein sequence ID" value="KAK5141987.1"/>
    <property type="molecule type" value="Genomic_DNA"/>
</dbReference>
<sequence length="62" mass="7009">MSATKQRPSAVDRDIAPNNALQSDFNANDDGDSMDADERYLRELEASGVEMMDIKYILQRTQ</sequence>
<evidence type="ECO:0000313" key="2">
    <source>
        <dbReference type="EMBL" id="KAK5141987.1"/>
    </source>
</evidence>
<organism evidence="2 3">
    <name type="scientific">Rachicladosporium monterosium</name>
    <dbReference type="NCBI Taxonomy" id="1507873"/>
    <lineage>
        <taxon>Eukaryota</taxon>
        <taxon>Fungi</taxon>
        <taxon>Dikarya</taxon>
        <taxon>Ascomycota</taxon>
        <taxon>Pezizomycotina</taxon>
        <taxon>Dothideomycetes</taxon>
        <taxon>Dothideomycetidae</taxon>
        <taxon>Cladosporiales</taxon>
        <taxon>Cladosporiaceae</taxon>
        <taxon>Rachicladosporium</taxon>
    </lineage>
</organism>
<evidence type="ECO:0000256" key="1">
    <source>
        <dbReference type="SAM" id="MobiDB-lite"/>
    </source>
</evidence>
<protein>
    <submittedName>
        <fullName evidence="2">Uncharacterized protein</fullName>
    </submittedName>
</protein>
<name>A0ABR0L1C4_9PEZI</name>
<feature type="region of interest" description="Disordered" evidence="1">
    <location>
        <begin position="1"/>
        <end position="34"/>
    </location>
</feature>
<accession>A0ABR0L1C4</accession>
<gene>
    <name evidence="2" type="ORF">LTR32_005573</name>
</gene>
<keyword evidence="3" id="KW-1185">Reference proteome</keyword>
<reference evidence="2 3" key="1">
    <citation type="submission" date="2023-08" db="EMBL/GenBank/DDBJ databases">
        <title>Black Yeasts Isolated from many extreme environments.</title>
        <authorList>
            <person name="Coleine C."/>
            <person name="Stajich J.E."/>
            <person name="Selbmann L."/>
        </authorList>
    </citation>
    <scope>NUCLEOTIDE SEQUENCE [LARGE SCALE GENOMIC DNA]</scope>
    <source>
        <strain evidence="2 3">CCFEE 5386</strain>
    </source>
</reference>